<keyword evidence="3" id="KW-1185">Reference proteome</keyword>
<dbReference type="AlphaFoldDB" id="A0A3L7K226"/>
<sequence>MEYIVLHDIYLPSKNGSSVQIDHMILSIYGIFVVETKNYKGWIFGDDQSRQWKQVK</sequence>
<protein>
    <submittedName>
        <fullName evidence="2">NERD domain-containing protein</fullName>
    </submittedName>
</protein>
<dbReference type="RefSeq" id="WP_121679871.1">
    <property type="nucleotide sequence ID" value="NZ_RCVZ01000003.1"/>
</dbReference>
<name>A0A3L7K226_9BACI</name>
<evidence type="ECO:0000313" key="3">
    <source>
        <dbReference type="Proteomes" id="UP000276770"/>
    </source>
</evidence>
<dbReference type="InterPro" id="IPR011528">
    <property type="entry name" value="NERD"/>
</dbReference>
<dbReference type="EMBL" id="RCVZ01000003">
    <property type="protein sequence ID" value="RLQ96850.1"/>
    <property type="molecule type" value="Genomic_DNA"/>
</dbReference>
<reference evidence="2 3" key="1">
    <citation type="submission" date="2018-10" db="EMBL/GenBank/DDBJ databases">
        <title>Falsibacillus sp. genome draft.</title>
        <authorList>
            <person name="Shi S."/>
        </authorList>
    </citation>
    <scope>NUCLEOTIDE SEQUENCE [LARGE SCALE GENOMIC DNA]</scope>
    <source>
        <strain evidence="2 3">GY 10110</strain>
    </source>
</reference>
<gene>
    <name evidence="2" type="ORF">D9X91_07055</name>
</gene>
<proteinExistence type="predicted"/>
<evidence type="ECO:0000259" key="1">
    <source>
        <dbReference type="PROSITE" id="PS50965"/>
    </source>
</evidence>
<dbReference type="OrthoDB" id="5782056at2"/>
<feature type="domain" description="NERD" evidence="1">
    <location>
        <begin position="1"/>
        <end position="56"/>
    </location>
</feature>
<dbReference type="Proteomes" id="UP000276770">
    <property type="component" value="Unassembled WGS sequence"/>
</dbReference>
<comment type="caution">
    <text evidence="2">The sequence shown here is derived from an EMBL/GenBank/DDBJ whole genome shotgun (WGS) entry which is preliminary data.</text>
</comment>
<dbReference type="Pfam" id="PF08378">
    <property type="entry name" value="NERD"/>
    <property type="match status" value="1"/>
</dbReference>
<organism evidence="2 3">
    <name type="scientific">Falsibacillus albus</name>
    <dbReference type="NCBI Taxonomy" id="2478915"/>
    <lineage>
        <taxon>Bacteria</taxon>
        <taxon>Bacillati</taxon>
        <taxon>Bacillota</taxon>
        <taxon>Bacilli</taxon>
        <taxon>Bacillales</taxon>
        <taxon>Bacillaceae</taxon>
        <taxon>Falsibacillus</taxon>
    </lineage>
</organism>
<accession>A0A3L7K226</accession>
<dbReference type="PROSITE" id="PS50965">
    <property type="entry name" value="NERD"/>
    <property type="match status" value="1"/>
</dbReference>
<evidence type="ECO:0000313" key="2">
    <source>
        <dbReference type="EMBL" id="RLQ96850.1"/>
    </source>
</evidence>